<keyword evidence="5 10" id="KW-0256">Endoplasmic reticulum</keyword>
<dbReference type="InterPro" id="IPR015943">
    <property type="entry name" value="WD40/YVTN_repeat-like_dom_sf"/>
</dbReference>
<protein>
    <recommendedName>
        <fullName evidence="10">Guanine nucleotide-exchange factor SEC12</fullName>
    </recommendedName>
</protein>
<keyword evidence="6" id="KW-0931">ER-Golgi transport</keyword>
<proteinExistence type="inferred from homology"/>
<dbReference type="OrthoDB" id="16538at2759"/>
<evidence type="ECO:0000256" key="4">
    <source>
        <dbReference type="ARBA" id="ARBA00022737"/>
    </source>
</evidence>
<keyword evidence="1 10" id="KW-0813">Transport</keyword>
<dbReference type="EMBL" id="CP031387">
    <property type="protein sequence ID" value="QPH02240.1"/>
    <property type="molecule type" value="Genomic_DNA"/>
</dbReference>
<reference evidence="11 12" key="1">
    <citation type="journal article" date="2018" name="PLoS Genet.">
        <title>Repeat elements organise 3D genome structure and mediate transcription in the filamentous fungus Epichloe festucae.</title>
        <authorList>
            <person name="Winter D.J."/>
            <person name="Ganley A.R.D."/>
            <person name="Young C.A."/>
            <person name="Liachko I."/>
            <person name="Schardl C.L."/>
            <person name="Dupont P.Y."/>
            <person name="Berry D."/>
            <person name="Ram A."/>
            <person name="Scott B."/>
            <person name="Cox M.P."/>
        </authorList>
    </citation>
    <scope>NUCLEOTIDE SEQUENCE [LARGE SCALE GENOMIC DNA]</scope>
    <source>
        <strain evidence="11 12">Fl1</strain>
    </source>
</reference>
<name>A0A7S9KTG7_EPIFF</name>
<evidence type="ECO:0000256" key="9">
    <source>
        <dbReference type="ARBA" id="ARBA00023136"/>
    </source>
</evidence>
<dbReference type="InterPro" id="IPR045260">
    <property type="entry name" value="Sec12-like"/>
</dbReference>
<dbReference type="GO" id="GO:0003400">
    <property type="term" value="P:regulation of COPII vesicle coating"/>
    <property type="evidence" value="ECO:0007669"/>
    <property type="project" value="UniProtKB-UniRule"/>
</dbReference>
<evidence type="ECO:0000256" key="6">
    <source>
        <dbReference type="ARBA" id="ARBA00022892"/>
    </source>
</evidence>
<evidence type="ECO:0000256" key="2">
    <source>
        <dbReference type="ARBA" id="ARBA00022574"/>
    </source>
</evidence>
<dbReference type="GO" id="GO:0015031">
    <property type="term" value="P:protein transport"/>
    <property type="evidence" value="ECO:0007669"/>
    <property type="project" value="UniProtKB-KW"/>
</dbReference>
<comment type="function">
    <text evidence="10">Guanine nucleotide-exchange factor (GEF) required for the formation or budding of transport vesicles from the ER.</text>
</comment>
<dbReference type="GO" id="GO:0005085">
    <property type="term" value="F:guanyl-nucleotide exchange factor activity"/>
    <property type="evidence" value="ECO:0007669"/>
    <property type="project" value="InterPro"/>
</dbReference>
<evidence type="ECO:0000256" key="5">
    <source>
        <dbReference type="ARBA" id="ARBA00022824"/>
    </source>
</evidence>
<keyword evidence="3" id="KW-0812">Transmembrane</keyword>
<dbReference type="Proteomes" id="UP000594364">
    <property type="component" value="Chromosome 3"/>
</dbReference>
<comment type="similarity">
    <text evidence="10">Belongs to the WD repeat SEC12 family.</text>
</comment>
<dbReference type="Gene3D" id="2.130.10.10">
    <property type="entry name" value="YVTN repeat-like/Quinoprotein amine dehydrogenase"/>
    <property type="match status" value="1"/>
</dbReference>
<evidence type="ECO:0000256" key="10">
    <source>
        <dbReference type="RuleBase" id="RU369019"/>
    </source>
</evidence>
<evidence type="ECO:0000256" key="8">
    <source>
        <dbReference type="ARBA" id="ARBA00022989"/>
    </source>
</evidence>
<dbReference type="GO" id="GO:0000139">
    <property type="term" value="C:Golgi membrane"/>
    <property type="evidence" value="ECO:0007669"/>
    <property type="project" value="UniProtKB-SubCell"/>
</dbReference>
<evidence type="ECO:0000313" key="12">
    <source>
        <dbReference type="Proteomes" id="UP000594364"/>
    </source>
</evidence>
<keyword evidence="4 10" id="KW-0677">Repeat</keyword>
<dbReference type="GO" id="GO:0006888">
    <property type="term" value="P:endoplasmic reticulum to Golgi vesicle-mediated transport"/>
    <property type="evidence" value="ECO:0007669"/>
    <property type="project" value="UniProtKB-UniRule"/>
</dbReference>
<keyword evidence="7 10" id="KW-0653">Protein transport</keyword>
<organism evidence="11 12">
    <name type="scientific">Epichloe festucae (strain Fl1)</name>
    <dbReference type="NCBI Taxonomy" id="877507"/>
    <lineage>
        <taxon>Eukaryota</taxon>
        <taxon>Fungi</taxon>
        <taxon>Dikarya</taxon>
        <taxon>Ascomycota</taxon>
        <taxon>Pezizomycotina</taxon>
        <taxon>Sordariomycetes</taxon>
        <taxon>Hypocreomycetidae</taxon>
        <taxon>Hypocreales</taxon>
        <taxon>Clavicipitaceae</taxon>
        <taxon>Epichloe</taxon>
    </lineage>
</organism>
<accession>A0A7S9KTG7</accession>
<comment type="subcellular location">
    <subcellularLocation>
        <location evidence="10">Endoplasmic reticulum membrane</location>
        <topology evidence="10">Single-pass type II membrane protein</topology>
    </subcellularLocation>
    <subcellularLocation>
        <location evidence="10">Golgi apparatus membrane</location>
        <topology evidence="10">Single-pass type II membrane protein</topology>
    </subcellularLocation>
</comment>
<evidence type="ECO:0000256" key="3">
    <source>
        <dbReference type="ARBA" id="ARBA00022692"/>
    </source>
</evidence>
<dbReference type="PANTHER" id="PTHR23284:SF0">
    <property type="entry name" value="PROLACTIN REGULATORY ELEMENT-BINDING PROTEIN"/>
    <property type="match status" value="1"/>
</dbReference>
<dbReference type="GO" id="GO:0005789">
    <property type="term" value="C:endoplasmic reticulum membrane"/>
    <property type="evidence" value="ECO:0007669"/>
    <property type="project" value="UniProtKB-SubCell"/>
</dbReference>
<evidence type="ECO:0000313" key="11">
    <source>
        <dbReference type="EMBL" id="QPH02240.1"/>
    </source>
</evidence>
<keyword evidence="9" id="KW-0472">Membrane</keyword>
<gene>
    <name evidence="11" type="ORF">C2857_006449</name>
</gene>
<keyword evidence="8" id="KW-1133">Transmembrane helix</keyword>
<dbReference type="PANTHER" id="PTHR23284">
    <property type="entry name" value="PROLACTIN REGULATORY ELEMENT BINDING PROTEIN"/>
    <property type="match status" value="1"/>
</dbReference>
<evidence type="ECO:0000256" key="7">
    <source>
        <dbReference type="ARBA" id="ARBA00022927"/>
    </source>
</evidence>
<sequence>MAPPFPRAQIEVDYPIYAVDFDPQDANRLVVGGGGGAGRSGVGNKITVLDTSRQDEIRIAGEVDLSRDEDTVMSLAVGSHRGKTTYIFAGVNSSAVDIAKGKNEHLRIFSAEPCRAKPLSSSTGTTPTKPRSFPECRISETSRTALFGNPDDSMYQRLLRVSGPMGAAASALGNEPQVAVFEATAPDPKIRGVLGLTKEAEALDIIQTGANEFQLAYCHRYELYTVQIGRKVNSEPKLVFAMPDDHGERPHFRSIRYLTPEFILAVANLPKKNTGALIQGLRLPSSDNEKARLAVTARIPGKFSATALAVANLSLPTTPADPVGNAQFVVAVAGNDSSISLYTLEHEVSSALSLLTKLHPFFTLRNVHGQEQISGLALSTFITPKTHIRTQYIKLASTSLQKSVVVHNIPLEKFADTPHPRSRNGPPRPARYIVAMRSRGPSARPLIVSLAVIVLILAIVGQSVREMYGVGEPIVFAQRFLPSWHGSLRSPGSPGLQPAHVFENALASLAGDKVLGAGEKLVLLEPAPAQDGGDKTRKLQVEVHDADSHGPARTWDQLGADEQHAWRERLRDAGAWTRSMGENVFKGVVFGQLAGMVGRAAAG</sequence>
<evidence type="ECO:0000256" key="1">
    <source>
        <dbReference type="ARBA" id="ARBA00022448"/>
    </source>
</evidence>
<keyword evidence="12" id="KW-1185">Reference proteome</keyword>
<keyword evidence="2 10" id="KW-0853">WD repeat</keyword>
<dbReference type="AlphaFoldDB" id="A0A7S9KTG7"/>